<dbReference type="Pfam" id="PF00691">
    <property type="entry name" value="OmpA"/>
    <property type="match status" value="1"/>
</dbReference>
<comment type="subcellular location">
    <subcellularLocation>
        <location evidence="1">Cell membrane</location>
        <topology evidence="1">Single-pass membrane protein</topology>
    </subcellularLocation>
</comment>
<dbReference type="CDD" id="cd07185">
    <property type="entry name" value="OmpA_C-like"/>
    <property type="match status" value="1"/>
</dbReference>
<feature type="transmembrane region" description="Helical" evidence="8">
    <location>
        <begin position="20"/>
        <end position="38"/>
    </location>
</feature>
<evidence type="ECO:0000256" key="7">
    <source>
        <dbReference type="PROSITE-ProRule" id="PRU00473"/>
    </source>
</evidence>
<dbReference type="PANTHER" id="PTHR30329:SF21">
    <property type="entry name" value="LIPOPROTEIN YIAD-RELATED"/>
    <property type="match status" value="1"/>
</dbReference>
<comment type="caution">
    <text evidence="10">The sequence shown here is derived from an EMBL/GenBank/DDBJ whole genome shotgun (WGS) entry which is preliminary data.</text>
</comment>
<proteinExistence type="inferred from homology"/>
<dbReference type="SUPFAM" id="SSF103088">
    <property type="entry name" value="OmpA-like"/>
    <property type="match status" value="1"/>
</dbReference>
<evidence type="ECO:0000256" key="4">
    <source>
        <dbReference type="ARBA" id="ARBA00022692"/>
    </source>
</evidence>
<keyword evidence="4 8" id="KW-0812">Transmembrane</keyword>
<accession>A0ABT6DDC5</accession>
<evidence type="ECO:0000256" key="2">
    <source>
        <dbReference type="ARBA" id="ARBA00008914"/>
    </source>
</evidence>
<dbReference type="RefSeq" id="WP_277576283.1">
    <property type="nucleotide sequence ID" value="NZ_JANRMI010000001.1"/>
</dbReference>
<evidence type="ECO:0000256" key="3">
    <source>
        <dbReference type="ARBA" id="ARBA00022475"/>
    </source>
</evidence>
<evidence type="ECO:0000256" key="1">
    <source>
        <dbReference type="ARBA" id="ARBA00004162"/>
    </source>
</evidence>
<reference evidence="10" key="1">
    <citation type="submission" date="2022-08" db="EMBL/GenBank/DDBJ databases">
        <title>Novel Bdellovibrio Species Isolated from Svalbard: Designation Bdellovibrio svalbardensis.</title>
        <authorList>
            <person name="Mitchell R.J."/>
            <person name="Choi S.Y."/>
        </authorList>
    </citation>
    <scope>NUCLEOTIDE SEQUENCE</scope>
    <source>
        <strain evidence="10">PAP01</strain>
    </source>
</reference>
<evidence type="ECO:0000313" key="11">
    <source>
        <dbReference type="Proteomes" id="UP001152321"/>
    </source>
</evidence>
<dbReference type="Gene3D" id="3.30.1330.60">
    <property type="entry name" value="OmpA-like domain"/>
    <property type="match status" value="1"/>
</dbReference>
<dbReference type="Proteomes" id="UP001152321">
    <property type="component" value="Unassembled WGS sequence"/>
</dbReference>
<gene>
    <name evidence="10" type="ORF">NWE73_00375</name>
</gene>
<evidence type="ECO:0000256" key="8">
    <source>
        <dbReference type="SAM" id="Phobius"/>
    </source>
</evidence>
<keyword evidence="5 8" id="KW-1133">Transmembrane helix</keyword>
<sequence length="250" mass="28102">MAGRKQHRHEEHENHERWLVSYADFITLLFAFFVVMYATSSANEEKQKDFENSIKLNFHLVGKGGSDQDGSAIDNIIAELVMPIGGFPQKGGNREVQDYVERSLDKSMTGEQKKSAIQDIYHDAVGVRVALTASTFFQAGSAKLKLSALPSLDKVAEVLKSNNKRVIIEGHTDDSPIEDSQFPSNWELAGGRASSVVRYFVKYHNLDPKRFVSISYGDQKPVVPNDSEEHKAMNRRIEILIVTDEKKAEM</sequence>
<organism evidence="10 11">
    <name type="scientific">Bdellovibrio svalbardensis</name>
    <dbReference type="NCBI Taxonomy" id="2972972"/>
    <lineage>
        <taxon>Bacteria</taxon>
        <taxon>Pseudomonadati</taxon>
        <taxon>Bdellovibrionota</taxon>
        <taxon>Bdellovibrionia</taxon>
        <taxon>Bdellovibrionales</taxon>
        <taxon>Pseudobdellovibrionaceae</taxon>
        <taxon>Bdellovibrio</taxon>
    </lineage>
</organism>
<dbReference type="InterPro" id="IPR006665">
    <property type="entry name" value="OmpA-like"/>
</dbReference>
<keyword evidence="3" id="KW-1003">Cell membrane</keyword>
<evidence type="ECO:0000256" key="5">
    <source>
        <dbReference type="ARBA" id="ARBA00022989"/>
    </source>
</evidence>
<feature type="domain" description="OmpA-like" evidence="9">
    <location>
        <begin position="124"/>
        <end position="245"/>
    </location>
</feature>
<keyword evidence="11" id="KW-1185">Reference proteome</keyword>
<dbReference type="InterPro" id="IPR050330">
    <property type="entry name" value="Bact_OuterMem_StrucFunc"/>
</dbReference>
<evidence type="ECO:0000259" key="9">
    <source>
        <dbReference type="PROSITE" id="PS51123"/>
    </source>
</evidence>
<evidence type="ECO:0000256" key="6">
    <source>
        <dbReference type="ARBA" id="ARBA00023136"/>
    </source>
</evidence>
<name>A0ABT6DDC5_9BACT</name>
<keyword evidence="6 7" id="KW-0472">Membrane</keyword>
<dbReference type="PANTHER" id="PTHR30329">
    <property type="entry name" value="STATOR ELEMENT OF FLAGELLAR MOTOR COMPLEX"/>
    <property type="match status" value="1"/>
</dbReference>
<evidence type="ECO:0000313" key="10">
    <source>
        <dbReference type="EMBL" id="MDG0814798.1"/>
    </source>
</evidence>
<protein>
    <submittedName>
        <fullName evidence="10">OmpA family protein</fullName>
    </submittedName>
</protein>
<comment type="similarity">
    <text evidence="2">Belongs to the MotB family.</text>
</comment>
<dbReference type="EMBL" id="JANRMI010000001">
    <property type="protein sequence ID" value="MDG0814798.1"/>
    <property type="molecule type" value="Genomic_DNA"/>
</dbReference>
<dbReference type="Pfam" id="PF13677">
    <property type="entry name" value="MotB_plug"/>
    <property type="match status" value="1"/>
</dbReference>
<dbReference type="InterPro" id="IPR025713">
    <property type="entry name" value="MotB-like_N_dom"/>
</dbReference>
<dbReference type="PROSITE" id="PS51123">
    <property type="entry name" value="OMPA_2"/>
    <property type="match status" value="1"/>
</dbReference>
<dbReference type="InterPro" id="IPR036737">
    <property type="entry name" value="OmpA-like_sf"/>
</dbReference>